<evidence type="ECO:0000313" key="1">
    <source>
        <dbReference type="EMBL" id="PCR88653.1"/>
    </source>
</evidence>
<dbReference type="OrthoDB" id="175769at2157"/>
<name>A0A2A5QPI9_9EURY</name>
<dbReference type="EMBL" id="NXNI01000003">
    <property type="protein sequence ID" value="PCR88653.1"/>
    <property type="molecule type" value="Genomic_DNA"/>
</dbReference>
<dbReference type="AlphaFoldDB" id="A0A2A5QPI9"/>
<comment type="caution">
    <text evidence="1">The sequence shown here is derived from an EMBL/GenBank/DDBJ whole genome shotgun (WGS) entry which is preliminary data.</text>
</comment>
<reference evidence="1 2" key="1">
    <citation type="submission" date="2017-09" db="EMBL/GenBank/DDBJ databases">
        <title>Genome sequences of Natrinema ejinorence JCM 13890T.</title>
        <authorList>
            <person name="Roh S.W."/>
            <person name="Kim Y.B."/>
            <person name="Kim J.Y."/>
        </authorList>
    </citation>
    <scope>NUCLEOTIDE SEQUENCE [LARGE SCALE GENOMIC DNA]</scope>
    <source>
        <strain evidence="1 2">JCM 13890</strain>
    </source>
</reference>
<proteinExistence type="predicted"/>
<gene>
    <name evidence="1" type="ORF">CP557_21720</name>
</gene>
<dbReference type="Proteomes" id="UP000219689">
    <property type="component" value="Unassembled WGS sequence"/>
</dbReference>
<sequence length="133" mass="14595">MSTETIDGPTLGSALENLFAVVDGDAEIDTTEYDRAMEPGLTDAQREVAAEYAGAGRVEVESSTVPNLGQKLAAGKKLPWTFTLDGVRFVMKTSTGMGSSVADSEWRWGDGDYWFTFYRHTDDRTDEVSIREA</sequence>
<dbReference type="RefSeq" id="WP_097382120.1">
    <property type="nucleotide sequence ID" value="NZ_NXNI01000003.1"/>
</dbReference>
<keyword evidence="2" id="KW-1185">Reference proteome</keyword>
<organism evidence="1 2">
    <name type="scientific">Natrinema ejinorense</name>
    <dbReference type="NCBI Taxonomy" id="373386"/>
    <lineage>
        <taxon>Archaea</taxon>
        <taxon>Methanobacteriati</taxon>
        <taxon>Methanobacteriota</taxon>
        <taxon>Stenosarchaea group</taxon>
        <taxon>Halobacteria</taxon>
        <taxon>Halobacteriales</taxon>
        <taxon>Natrialbaceae</taxon>
        <taxon>Natrinema</taxon>
    </lineage>
</organism>
<protein>
    <submittedName>
        <fullName evidence="1">Uncharacterized protein</fullName>
    </submittedName>
</protein>
<evidence type="ECO:0000313" key="2">
    <source>
        <dbReference type="Proteomes" id="UP000219689"/>
    </source>
</evidence>
<accession>A0A2A5QPI9</accession>